<keyword evidence="4" id="KW-1185">Reference proteome</keyword>
<proteinExistence type="predicted"/>
<dbReference type="AlphaFoldDB" id="A0A1N7G7U9"/>
<reference evidence="4" key="1">
    <citation type="submission" date="2017-01" db="EMBL/GenBank/DDBJ databases">
        <authorList>
            <person name="Varghese N."/>
            <person name="Submissions S."/>
        </authorList>
    </citation>
    <scope>NUCLEOTIDE SEQUENCE [LARGE SCALE GENOMIC DNA]</scope>
    <source>
        <strain evidence="4">ATCC 12950</strain>
    </source>
</reference>
<evidence type="ECO:0000313" key="3">
    <source>
        <dbReference type="EMBL" id="SIS08665.1"/>
    </source>
</evidence>
<dbReference type="Gene3D" id="1.10.10.10">
    <property type="entry name" value="Winged helix-like DNA-binding domain superfamily/Winged helix DNA-binding domain"/>
    <property type="match status" value="1"/>
</dbReference>
<dbReference type="Gene3D" id="3.60.15.10">
    <property type="entry name" value="Ribonuclease Z/Hydroxyacylglutathione hydrolase-like"/>
    <property type="match status" value="1"/>
</dbReference>
<evidence type="ECO:0000313" key="4">
    <source>
        <dbReference type="Proteomes" id="UP000186096"/>
    </source>
</evidence>
<dbReference type="PANTHER" id="PTHR23131:SF0">
    <property type="entry name" value="ENDORIBONUCLEASE LACTB2"/>
    <property type="match status" value="1"/>
</dbReference>
<sequence>MSGLRIPGPDGTDARDGVGGGGVGGGAGRDASGGLDGAGTASAVNVLAPNPSPMTLDGTNTWIVGGADAVLVVDPGPDDEAHLRRVAERVDGRRVTAVLLTHGHPDHSEGATTLARMLGAPVRALDPRLRLGDEGLADGDVVTAGDVEVRVVGTPGHSFDSLCFWLPGDRAILTGDTILGRGTTVIAPDGDLGDYLRSLDRLRQGAEMLEAAVLLPGHGPVLPDPSGTLDAYIAHRRERLDQIREAIRRGARDAREIVEMVYADVDRSLWPAAEMSVAAQLNYLKTL</sequence>
<protein>
    <submittedName>
        <fullName evidence="3">Glyoxylase, beta-lactamase superfamily II</fullName>
    </submittedName>
</protein>
<dbReference type="EMBL" id="FTNI01000026">
    <property type="protein sequence ID" value="SIS08665.1"/>
    <property type="molecule type" value="Genomic_DNA"/>
</dbReference>
<dbReference type="InterPro" id="IPR041516">
    <property type="entry name" value="LACTB2_WH"/>
</dbReference>
<dbReference type="InterPro" id="IPR050662">
    <property type="entry name" value="Sec-metab_biosynth-thioest"/>
</dbReference>
<feature type="domain" description="Metallo-beta-lactamase" evidence="2">
    <location>
        <begin position="58"/>
        <end position="218"/>
    </location>
</feature>
<organism evidence="3 4">
    <name type="scientific">Microbispora rosea</name>
    <dbReference type="NCBI Taxonomy" id="58117"/>
    <lineage>
        <taxon>Bacteria</taxon>
        <taxon>Bacillati</taxon>
        <taxon>Actinomycetota</taxon>
        <taxon>Actinomycetes</taxon>
        <taxon>Streptosporangiales</taxon>
        <taxon>Streptosporangiaceae</taxon>
        <taxon>Microbispora</taxon>
    </lineage>
</organism>
<accession>A0A1N7G7U9</accession>
<gene>
    <name evidence="3" type="ORF">SAMN05421833_126125</name>
</gene>
<name>A0A1N7G7U9_9ACTN</name>
<dbReference type="Pfam" id="PF00753">
    <property type="entry name" value="Lactamase_B"/>
    <property type="match status" value="1"/>
</dbReference>
<evidence type="ECO:0000259" key="2">
    <source>
        <dbReference type="SMART" id="SM00849"/>
    </source>
</evidence>
<feature type="region of interest" description="Disordered" evidence="1">
    <location>
        <begin position="1"/>
        <end position="36"/>
    </location>
</feature>
<dbReference type="Pfam" id="PF17778">
    <property type="entry name" value="WHD_BLACT"/>
    <property type="match status" value="1"/>
</dbReference>
<dbReference type="SUPFAM" id="SSF56281">
    <property type="entry name" value="Metallo-hydrolase/oxidoreductase"/>
    <property type="match status" value="1"/>
</dbReference>
<dbReference type="CDD" id="cd16278">
    <property type="entry name" value="metallo-hydrolase-like_MBL-fold"/>
    <property type="match status" value="1"/>
</dbReference>
<dbReference type="InterPro" id="IPR001279">
    <property type="entry name" value="Metallo-B-lactamas"/>
</dbReference>
<dbReference type="PANTHER" id="PTHR23131">
    <property type="entry name" value="ENDORIBONUCLEASE LACTB2"/>
    <property type="match status" value="1"/>
</dbReference>
<dbReference type="Proteomes" id="UP000186096">
    <property type="component" value="Unassembled WGS sequence"/>
</dbReference>
<evidence type="ECO:0000256" key="1">
    <source>
        <dbReference type="SAM" id="MobiDB-lite"/>
    </source>
</evidence>
<dbReference type="InterPro" id="IPR036866">
    <property type="entry name" value="RibonucZ/Hydroxyglut_hydro"/>
</dbReference>
<dbReference type="SMART" id="SM00849">
    <property type="entry name" value="Lactamase_B"/>
    <property type="match status" value="1"/>
</dbReference>
<dbReference type="InterPro" id="IPR036388">
    <property type="entry name" value="WH-like_DNA-bd_sf"/>
</dbReference>
<feature type="compositionally biased region" description="Gly residues" evidence="1">
    <location>
        <begin position="17"/>
        <end position="28"/>
    </location>
</feature>
<dbReference type="STRING" id="58117.SAMN05421833_126125"/>